<dbReference type="Proteomes" id="UP000177171">
    <property type="component" value="Unassembled WGS sequence"/>
</dbReference>
<dbReference type="AlphaFoldDB" id="A0A1G2LS20"/>
<name>A0A1G2LS20_9BACT</name>
<sequence length="60" mass="6754">MENEKPARRLKDLAGAESCQLFSRSDRDITGSDISQSCLFRAVPGEARLRDKKCYMNSNS</sequence>
<proteinExistence type="predicted"/>
<evidence type="ECO:0000313" key="1">
    <source>
        <dbReference type="EMBL" id="OHA14448.1"/>
    </source>
</evidence>
<organism evidence="1 2">
    <name type="scientific">Candidatus Sungbacteria bacterium RIFCSPLOWO2_12_FULL_41_11</name>
    <dbReference type="NCBI Taxonomy" id="1802286"/>
    <lineage>
        <taxon>Bacteria</taxon>
        <taxon>Candidatus Sungiibacteriota</taxon>
    </lineage>
</organism>
<reference evidence="1 2" key="1">
    <citation type="journal article" date="2016" name="Nat. Commun.">
        <title>Thousands of microbial genomes shed light on interconnected biogeochemical processes in an aquifer system.</title>
        <authorList>
            <person name="Anantharaman K."/>
            <person name="Brown C.T."/>
            <person name="Hug L.A."/>
            <person name="Sharon I."/>
            <person name="Castelle C.J."/>
            <person name="Probst A.J."/>
            <person name="Thomas B.C."/>
            <person name="Singh A."/>
            <person name="Wilkins M.J."/>
            <person name="Karaoz U."/>
            <person name="Brodie E.L."/>
            <person name="Williams K.H."/>
            <person name="Hubbard S.S."/>
            <person name="Banfield J.F."/>
        </authorList>
    </citation>
    <scope>NUCLEOTIDE SEQUENCE [LARGE SCALE GENOMIC DNA]</scope>
</reference>
<gene>
    <name evidence="1" type="ORF">A3G49_06385</name>
</gene>
<dbReference type="EMBL" id="MHQY01000007">
    <property type="protein sequence ID" value="OHA14448.1"/>
    <property type="molecule type" value="Genomic_DNA"/>
</dbReference>
<comment type="caution">
    <text evidence="1">The sequence shown here is derived from an EMBL/GenBank/DDBJ whole genome shotgun (WGS) entry which is preliminary data.</text>
</comment>
<accession>A0A1G2LS20</accession>
<protein>
    <submittedName>
        <fullName evidence="1">Uncharacterized protein</fullName>
    </submittedName>
</protein>
<evidence type="ECO:0000313" key="2">
    <source>
        <dbReference type="Proteomes" id="UP000177171"/>
    </source>
</evidence>